<dbReference type="RefSeq" id="WP_379852818.1">
    <property type="nucleotide sequence ID" value="NZ_JBHZPY010000015.1"/>
</dbReference>
<dbReference type="Proteomes" id="UP001600107">
    <property type="component" value="Unassembled WGS sequence"/>
</dbReference>
<proteinExistence type="predicted"/>
<gene>
    <name evidence="1" type="ORF">ACFX5F_14875</name>
</gene>
<evidence type="ECO:0000313" key="1">
    <source>
        <dbReference type="EMBL" id="MFE3872508.1"/>
    </source>
</evidence>
<dbReference type="EMBL" id="JBHZPY010000015">
    <property type="protein sequence ID" value="MFE3872508.1"/>
    <property type="molecule type" value="Genomic_DNA"/>
</dbReference>
<sequence length="231" mass="27378">MRLDNEELYNFVIGKEILALYHANTVSTSITYFQNGGLLSRGAVENLGLYQTHQSSDDIDKVLGVWDDVFIDTTDLHSFFKRENHYGPILFELDRELIKDKSFEIWITKNNPIYWNNDTPTEERYFQNIDELKELWDTIPRQRKMIIIRNNSTPVLFNYVRRIIVDDPKVSITEKEQKTHLFNTVQRKIKEIITDTSPLNGKFTTRTCDYCYCTSNYLNQRSVNELKRLFL</sequence>
<keyword evidence="2" id="KW-1185">Reference proteome</keyword>
<accession>A0ABW6I886</accession>
<reference evidence="1 2" key="1">
    <citation type="submission" date="2024-06" db="EMBL/GenBank/DDBJ databases">
        <title>Flavobacterium spp. isolated from glacier.</title>
        <authorList>
            <person name="Han D."/>
        </authorList>
    </citation>
    <scope>NUCLEOTIDE SEQUENCE [LARGE SCALE GENOMIC DNA]</scope>
    <source>
        <strain evidence="1 2">ZS1P70</strain>
    </source>
</reference>
<name>A0ABW6I886_9FLAO</name>
<comment type="caution">
    <text evidence="1">The sequence shown here is derived from an EMBL/GenBank/DDBJ whole genome shotgun (WGS) entry which is preliminary data.</text>
</comment>
<evidence type="ECO:0000313" key="2">
    <source>
        <dbReference type="Proteomes" id="UP001600107"/>
    </source>
</evidence>
<protein>
    <submittedName>
        <fullName evidence="1">Uncharacterized protein</fullName>
    </submittedName>
</protein>
<organism evidence="1 2">
    <name type="scientific">Flavobacterium zhoui</name>
    <dbReference type="NCBI Taxonomy" id="3230414"/>
    <lineage>
        <taxon>Bacteria</taxon>
        <taxon>Pseudomonadati</taxon>
        <taxon>Bacteroidota</taxon>
        <taxon>Flavobacteriia</taxon>
        <taxon>Flavobacteriales</taxon>
        <taxon>Flavobacteriaceae</taxon>
        <taxon>Flavobacterium</taxon>
    </lineage>
</organism>